<dbReference type="EnsemblPlants" id="evm.model.03.1714">
    <property type="protein sequence ID" value="cds.evm.model.03.1714"/>
    <property type="gene ID" value="evm.TU.03.1714"/>
</dbReference>
<dbReference type="Proteomes" id="UP000596661">
    <property type="component" value="Chromosome 3"/>
</dbReference>
<feature type="region of interest" description="Disordered" evidence="1">
    <location>
        <begin position="1"/>
        <end position="42"/>
    </location>
</feature>
<evidence type="ECO:0000313" key="3">
    <source>
        <dbReference type="Proteomes" id="UP000596661"/>
    </source>
</evidence>
<organism evidence="2 3">
    <name type="scientific">Cannabis sativa</name>
    <name type="common">Hemp</name>
    <name type="synonym">Marijuana</name>
    <dbReference type="NCBI Taxonomy" id="3483"/>
    <lineage>
        <taxon>Eukaryota</taxon>
        <taxon>Viridiplantae</taxon>
        <taxon>Streptophyta</taxon>
        <taxon>Embryophyta</taxon>
        <taxon>Tracheophyta</taxon>
        <taxon>Spermatophyta</taxon>
        <taxon>Magnoliopsida</taxon>
        <taxon>eudicotyledons</taxon>
        <taxon>Gunneridae</taxon>
        <taxon>Pentapetalae</taxon>
        <taxon>rosids</taxon>
        <taxon>fabids</taxon>
        <taxon>Rosales</taxon>
        <taxon>Cannabaceae</taxon>
        <taxon>Cannabis</taxon>
    </lineage>
</organism>
<reference evidence="2" key="1">
    <citation type="submission" date="2018-11" db="EMBL/GenBank/DDBJ databases">
        <authorList>
            <person name="Grassa J C."/>
        </authorList>
    </citation>
    <scope>NUCLEOTIDE SEQUENCE [LARGE SCALE GENOMIC DNA]</scope>
</reference>
<evidence type="ECO:0000313" key="2">
    <source>
        <dbReference type="EnsemblPlants" id="cds.evm.model.03.1714"/>
    </source>
</evidence>
<dbReference type="AlphaFoldDB" id="A0A803P6D9"/>
<name>A0A803P6D9_CANSA</name>
<dbReference type="EMBL" id="UZAU01000330">
    <property type="status" value="NOT_ANNOTATED_CDS"/>
    <property type="molecule type" value="Genomic_DNA"/>
</dbReference>
<dbReference type="Gramene" id="evm.model.03.1714">
    <property type="protein sequence ID" value="cds.evm.model.03.1714"/>
    <property type="gene ID" value="evm.TU.03.1714"/>
</dbReference>
<keyword evidence="3" id="KW-1185">Reference proteome</keyword>
<proteinExistence type="predicted"/>
<evidence type="ECO:0000256" key="1">
    <source>
        <dbReference type="SAM" id="MobiDB-lite"/>
    </source>
</evidence>
<sequence>MRKIAGTDPHMALHATMSSTEYARPAAKEKDDEGDAEEEGAALPLRFGGYNKVWEPVSEAGDVLEEGEDYVTEEYTEAVPQRRQGASRAWWVSPPSIITQAQLRSLEKDGYLGGVECFFPSPNHPGN</sequence>
<protein>
    <submittedName>
        <fullName evidence="2">Uncharacterized protein</fullName>
    </submittedName>
</protein>
<reference evidence="2" key="2">
    <citation type="submission" date="2021-03" db="UniProtKB">
        <authorList>
            <consortium name="EnsemblPlants"/>
        </authorList>
    </citation>
    <scope>IDENTIFICATION</scope>
</reference>
<accession>A0A803P6D9</accession>